<gene>
    <name evidence="2" type="ORF">A9Z40_14040</name>
</gene>
<evidence type="ECO:0000256" key="1">
    <source>
        <dbReference type="SAM" id="MobiDB-lite"/>
    </source>
</evidence>
<feature type="region of interest" description="Disordered" evidence="1">
    <location>
        <begin position="1"/>
        <end position="27"/>
    </location>
</feature>
<keyword evidence="3" id="KW-1185">Reference proteome</keyword>
<dbReference type="RefSeq" id="WP_064955565.1">
    <property type="nucleotide sequence ID" value="NZ_LZEM01000008.1"/>
</dbReference>
<dbReference type="EMBL" id="LZEM01000008">
    <property type="protein sequence ID" value="OAZ43452.1"/>
    <property type="molecule type" value="Genomic_DNA"/>
</dbReference>
<dbReference type="Proteomes" id="UP000093918">
    <property type="component" value="Unassembled WGS sequence"/>
</dbReference>
<evidence type="ECO:0000313" key="3">
    <source>
        <dbReference type="Proteomes" id="UP000093918"/>
    </source>
</evidence>
<feature type="compositionally biased region" description="Basic and acidic residues" evidence="1">
    <location>
        <begin position="14"/>
        <end position="26"/>
    </location>
</feature>
<sequence>MSASSPQSPFFRPVEPREIPDDDHPPLDMPAWMGPPWHVAPVIVALDREVGRSPDTVVSLELVRVYREGVVLRLAVRVAETGRLARQRIWGYLDRAHGRGQLDDRFDPTGLRWGVRFADGRTITTQDDSPWARGDVTDAQVEGPVLEGLGRPQGHADSWAREFWVWPTPPVPTFEVGVEWPARGIPETVTALDAAALRNAAARAHPLWP</sequence>
<evidence type="ECO:0000313" key="2">
    <source>
        <dbReference type="EMBL" id="OAZ43452.1"/>
    </source>
</evidence>
<accession>A0ABX2WKG8</accession>
<protein>
    <submittedName>
        <fullName evidence="2">Uncharacterized protein</fullName>
    </submittedName>
</protein>
<organism evidence="2 3">
    <name type="scientific">Microbacterium arborescens</name>
    <dbReference type="NCBI Taxonomy" id="33883"/>
    <lineage>
        <taxon>Bacteria</taxon>
        <taxon>Bacillati</taxon>
        <taxon>Actinomycetota</taxon>
        <taxon>Actinomycetes</taxon>
        <taxon>Micrococcales</taxon>
        <taxon>Microbacteriaceae</taxon>
        <taxon>Microbacterium</taxon>
    </lineage>
</organism>
<reference evidence="3" key="1">
    <citation type="submission" date="2016-06" db="EMBL/GenBank/DDBJ databases">
        <title>Genome sequencing of cellulolytic organisms.</title>
        <authorList>
            <person name="Bohra V."/>
            <person name="Dafale N.A."/>
            <person name="Purohit H.J."/>
        </authorList>
    </citation>
    <scope>NUCLEOTIDE SEQUENCE [LARGE SCALE GENOMIC DNA]</scope>
    <source>
        <strain evidence="3">ND21</strain>
    </source>
</reference>
<name>A0ABX2WKG8_9MICO</name>
<comment type="caution">
    <text evidence="2">The sequence shown here is derived from an EMBL/GenBank/DDBJ whole genome shotgun (WGS) entry which is preliminary data.</text>
</comment>
<proteinExistence type="predicted"/>